<reference evidence="8" key="1">
    <citation type="journal article" date="2019" name="Int. J. Syst. Evol. Microbiol.">
        <title>The Global Catalogue of Microorganisms (GCM) 10K type strain sequencing project: providing services to taxonomists for standard genome sequencing and annotation.</title>
        <authorList>
            <consortium name="The Broad Institute Genomics Platform"/>
            <consortium name="The Broad Institute Genome Sequencing Center for Infectious Disease"/>
            <person name="Wu L."/>
            <person name="Ma J."/>
        </authorList>
    </citation>
    <scope>NUCLEOTIDE SEQUENCE [LARGE SCALE GENOMIC DNA]</scope>
    <source>
        <strain evidence="8">JCM 4805</strain>
    </source>
</reference>
<dbReference type="PROSITE" id="PS50850">
    <property type="entry name" value="MFS"/>
    <property type="match status" value="1"/>
</dbReference>
<comment type="subcellular location">
    <subcellularLocation>
        <location evidence="1">Cell membrane</location>
        <topology evidence="1">Multi-pass membrane protein</topology>
    </subcellularLocation>
</comment>
<dbReference type="SUPFAM" id="SSF103473">
    <property type="entry name" value="MFS general substrate transporter"/>
    <property type="match status" value="1"/>
</dbReference>
<evidence type="ECO:0000256" key="3">
    <source>
        <dbReference type="ARBA" id="ARBA00022989"/>
    </source>
</evidence>
<comment type="caution">
    <text evidence="7">The sequence shown here is derived from an EMBL/GenBank/DDBJ whole genome shotgun (WGS) entry which is preliminary data.</text>
</comment>
<dbReference type="EMBL" id="BAAABY010000032">
    <property type="protein sequence ID" value="GAA0476728.1"/>
    <property type="molecule type" value="Genomic_DNA"/>
</dbReference>
<feature type="transmembrane region" description="Helical" evidence="5">
    <location>
        <begin position="77"/>
        <end position="98"/>
    </location>
</feature>
<dbReference type="InterPro" id="IPR036259">
    <property type="entry name" value="MFS_trans_sf"/>
</dbReference>
<evidence type="ECO:0000313" key="8">
    <source>
        <dbReference type="Proteomes" id="UP001500909"/>
    </source>
</evidence>
<accession>A0ABP3KD33</accession>
<feature type="transmembrane region" description="Helical" evidence="5">
    <location>
        <begin position="391"/>
        <end position="414"/>
    </location>
</feature>
<feature type="transmembrane region" description="Helical" evidence="5">
    <location>
        <begin position="42"/>
        <end position="65"/>
    </location>
</feature>
<evidence type="ECO:0000259" key="6">
    <source>
        <dbReference type="PROSITE" id="PS50850"/>
    </source>
</evidence>
<feature type="transmembrane region" description="Helical" evidence="5">
    <location>
        <begin position="195"/>
        <end position="213"/>
    </location>
</feature>
<dbReference type="InterPro" id="IPR050382">
    <property type="entry name" value="MFS_Na/Anion_cotransporter"/>
</dbReference>
<feature type="transmembrane region" description="Helical" evidence="5">
    <location>
        <begin position="333"/>
        <end position="352"/>
    </location>
</feature>
<protein>
    <submittedName>
        <fullName evidence="7">MFS transporter</fullName>
    </submittedName>
</protein>
<dbReference type="Gene3D" id="1.20.1250.20">
    <property type="entry name" value="MFS general substrate transporter like domains"/>
    <property type="match status" value="2"/>
</dbReference>
<feature type="transmembrane region" description="Helical" evidence="5">
    <location>
        <begin position="248"/>
        <end position="268"/>
    </location>
</feature>
<evidence type="ECO:0000256" key="5">
    <source>
        <dbReference type="SAM" id="Phobius"/>
    </source>
</evidence>
<name>A0ABP3KD33_9ACTN</name>
<feature type="domain" description="Major facilitator superfamily (MFS) profile" evidence="6">
    <location>
        <begin position="41"/>
        <end position="452"/>
    </location>
</feature>
<keyword evidence="4 5" id="KW-0472">Membrane</keyword>
<evidence type="ECO:0000256" key="1">
    <source>
        <dbReference type="ARBA" id="ARBA00004651"/>
    </source>
</evidence>
<feature type="transmembrane region" description="Helical" evidence="5">
    <location>
        <begin position="358"/>
        <end position="379"/>
    </location>
</feature>
<dbReference type="PANTHER" id="PTHR11662:SF450">
    <property type="entry name" value="BLR1003 PROTEIN"/>
    <property type="match status" value="1"/>
</dbReference>
<dbReference type="InterPro" id="IPR020846">
    <property type="entry name" value="MFS_dom"/>
</dbReference>
<keyword evidence="2 5" id="KW-0812">Transmembrane</keyword>
<dbReference type="Pfam" id="PF07690">
    <property type="entry name" value="MFS_1"/>
    <property type="match status" value="1"/>
</dbReference>
<dbReference type="Proteomes" id="UP001500909">
    <property type="component" value="Unassembled WGS sequence"/>
</dbReference>
<dbReference type="PANTHER" id="PTHR11662">
    <property type="entry name" value="SOLUTE CARRIER FAMILY 17"/>
    <property type="match status" value="1"/>
</dbReference>
<evidence type="ECO:0000256" key="4">
    <source>
        <dbReference type="ARBA" id="ARBA00023136"/>
    </source>
</evidence>
<evidence type="ECO:0000256" key="2">
    <source>
        <dbReference type="ARBA" id="ARBA00022692"/>
    </source>
</evidence>
<evidence type="ECO:0000313" key="7">
    <source>
        <dbReference type="EMBL" id="GAA0476728.1"/>
    </source>
</evidence>
<proteinExistence type="predicted"/>
<feature type="transmembrane region" description="Helical" evidence="5">
    <location>
        <begin position="426"/>
        <end position="447"/>
    </location>
</feature>
<dbReference type="InterPro" id="IPR011701">
    <property type="entry name" value="MFS"/>
</dbReference>
<sequence length="469" mass="47966">MRRGGRGRGRGGAASVTSTAGAASAVAPGAAAAVRGRAWRTTWLLLAFMLVNFADKTVMGLAASPVMRDLGLTREQFGTASSAFFALFSLAALAGSFLTRTVRTSVLLLGMALLWSAAQLPMLVGAAGFGVLVATRVLLGAAEGPASPVALHHMYGWFEQKDRTLPTAVLLAGAAAGVAIAAPTLGVVIDHSGWRWAFGVVGIVGLAWAAVWLRYGGEGPLAPAVGRQRVPEGAAAPVRAAPVPYRRLLLSGTWLAAALGSFAAYWTLSAGLTWSADYFQEVGGLSLRGASLLIMLSALTKGAAMLAHGVLVQRSVKRAAAGLPPRLRWPSGVKTGLVMILAGVATVCFAATDVLWLKIVLLLGPLSVTDIVLTVAATAVSRISPADRRGVALGTLTGVFALAGVLAPLVMGHIVDAGATVASGYFGAYGLMAGLVTVAGVAVVLFLRPERDARRLGTEGPGDGPDTHP</sequence>
<keyword evidence="3 5" id="KW-1133">Transmembrane helix</keyword>
<gene>
    <name evidence="7" type="ORF">GCM10010361_46530</name>
</gene>
<feature type="transmembrane region" description="Helical" evidence="5">
    <location>
        <begin position="288"/>
        <end position="312"/>
    </location>
</feature>
<feature type="transmembrane region" description="Helical" evidence="5">
    <location>
        <begin position="168"/>
        <end position="189"/>
    </location>
</feature>
<organism evidence="7 8">
    <name type="scientific">Streptomyces olivaceiscleroticus</name>
    <dbReference type="NCBI Taxonomy" id="68245"/>
    <lineage>
        <taxon>Bacteria</taxon>
        <taxon>Bacillati</taxon>
        <taxon>Actinomycetota</taxon>
        <taxon>Actinomycetes</taxon>
        <taxon>Kitasatosporales</taxon>
        <taxon>Streptomycetaceae</taxon>
        <taxon>Streptomyces</taxon>
    </lineage>
</organism>
<keyword evidence="8" id="KW-1185">Reference proteome</keyword>